<dbReference type="OrthoDB" id="6423603at2759"/>
<reference evidence="3" key="1">
    <citation type="journal article" date="2020" name="Stud. Mycol.">
        <title>101 Dothideomycetes genomes: a test case for predicting lifestyles and emergence of pathogens.</title>
        <authorList>
            <person name="Haridas S."/>
            <person name="Albert R."/>
            <person name="Binder M."/>
            <person name="Bloem J."/>
            <person name="Labutti K."/>
            <person name="Salamov A."/>
            <person name="Andreopoulos B."/>
            <person name="Baker S."/>
            <person name="Barry K."/>
            <person name="Bills G."/>
            <person name="Bluhm B."/>
            <person name="Cannon C."/>
            <person name="Castanera R."/>
            <person name="Culley D."/>
            <person name="Daum C."/>
            <person name="Ezra D."/>
            <person name="Gonzalez J."/>
            <person name="Henrissat B."/>
            <person name="Kuo A."/>
            <person name="Liang C."/>
            <person name="Lipzen A."/>
            <person name="Lutzoni F."/>
            <person name="Magnuson J."/>
            <person name="Mondo S."/>
            <person name="Nolan M."/>
            <person name="Ohm R."/>
            <person name="Pangilinan J."/>
            <person name="Park H.-J."/>
            <person name="Ramirez L."/>
            <person name="Alfaro M."/>
            <person name="Sun H."/>
            <person name="Tritt A."/>
            <person name="Yoshinaga Y."/>
            <person name="Zwiers L.-H."/>
            <person name="Turgeon B."/>
            <person name="Goodwin S."/>
            <person name="Spatafora J."/>
            <person name="Crous P."/>
            <person name="Grigoriev I."/>
        </authorList>
    </citation>
    <scope>NUCLEOTIDE SEQUENCE</scope>
    <source>
        <strain evidence="3">CBS 675.92</strain>
    </source>
</reference>
<dbReference type="Proteomes" id="UP000800035">
    <property type="component" value="Unassembled WGS sequence"/>
</dbReference>
<evidence type="ECO:0000313" key="4">
    <source>
        <dbReference type="Proteomes" id="UP000800035"/>
    </source>
</evidence>
<organism evidence="3 4">
    <name type="scientific">Byssothecium circinans</name>
    <dbReference type="NCBI Taxonomy" id="147558"/>
    <lineage>
        <taxon>Eukaryota</taxon>
        <taxon>Fungi</taxon>
        <taxon>Dikarya</taxon>
        <taxon>Ascomycota</taxon>
        <taxon>Pezizomycotina</taxon>
        <taxon>Dothideomycetes</taxon>
        <taxon>Pleosporomycetidae</taxon>
        <taxon>Pleosporales</taxon>
        <taxon>Massarineae</taxon>
        <taxon>Massarinaceae</taxon>
        <taxon>Byssothecium</taxon>
    </lineage>
</organism>
<protein>
    <recommendedName>
        <fullName evidence="2">DUF3074 domain-containing protein</fullName>
    </recommendedName>
</protein>
<dbReference type="PANTHER" id="PTHR40370">
    <property type="entry name" value="EXPRESSED PROTEIN"/>
    <property type="match status" value="1"/>
</dbReference>
<dbReference type="InterPro" id="IPR024500">
    <property type="entry name" value="DUF3074"/>
</dbReference>
<proteinExistence type="predicted"/>
<dbReference type="AlphaFoldDB" id="A0A6A5TNM5"/>
<feature type="domain" description="DUF3074" evidence="2">
    <location>
        <begin position="112"/>
        <end position="339"/>
    </location>
</feature>
<evidence type="ECO:0000256" key="1">
    <source>
        <dbReference type="SAM" id="MobiDB-lite"/>
    </source>
</evidence>
<gene>
    <name evidence="3" type="ORF">CC80DRAFT_595552</name>
</gene>
<evidence type="ECO:0000259" key="2">
    <source>
        <dbReference type="Pfam" id="PF11274"/>
    </source>
</evidence>
<feature type="region of interest" description="Disordered" evidence="1">
    <location>
        <begin position="1"/>
        <end position="56"/>
    </location>
</feature>
<dbReference type="PANTHER" id="PTHR40370:SF1">
    <property type="entry name" value="DUF3074 DOMAIN-CONTAINING PROTEIN"/>
    <property type="match status" value="1"/>
</dbReference>
<name>A0A6A5TNM5_9PLEO</name>
<keyword evidence="4" id="KW-1185">Reference proteome</keyword>
<evidence type="ECO:0000313" key="3">
    <source>
        <dbReference type="EMBL" id="KAF1954018.1"/>
    </source>
</evidence>
<sequence>MTGERSGNAAPASAGEEAGGVSSRAQNTAKKILTLEPFGPDDIPPHPDFQSQQTDPPPLHTFLNAVFIEAEKELAVPRTNIGKFKGSVSGTPVAVEKWKSSEKIDGGDEIVWFGRTSEHEEGKLVTFKELDACLMKGHEKHEAEYTPAVYDVNTLVEWDFGGEEMVWRAGEREGKMKDVEMRITQMHHSLPGAGLLSDRLFTTLLLSFTNTSPTSTSPTTTILEAINMQIPINFPALPATIGSRAHIRLHPSSKKYIYHNDDANATSTQKQKTKAGKDIVEGKYVSVERIRLLGEEGKGRKVVWEMKTASEAGGKLPAWMQKMGVPGAIVKDVPLALGFIVEGRK</sequence>
<dbReference type="EMBL" id="ML977001">
    <property type="protein sequence ID" value="KAF1954018.1"/>
    <property type="molecule type" value="Genomic_DNA"/>
</dbReference>
<feature type="compositionally biased region" description="Low complexity" evidence="1">
    <location>
        <begin position="1"/>
        <end position="25"/>
    </location>
</feature>
<accession>A0A6A5TNM5</accession>
<dbReference type="Pfam" id="PF11274">
    <property type="entry name" value="DUF3074"/>
    <property type="match status" value="1"/>
</dbReference>